<sequence length="334" mass="38712">MNSWTSIKLNEYKRRGLNCHFDYLITAISYEERGLESTKQILINFNISTVLLINFGTKYLSDELTEKWLSQKKELESFLNENNIVHDIFETELTNYQSLKQKFDLIDGKTIVNITTFPKNWILMLAKEFDGAHNLFFYLIDSWRIPTDDELDIGLKDIVVVDGFEGETDLTTEILLVLILGYEGHRTISFLSNFSSDIILPIISVPSKGDKKEDELFYDNVYKCNWGLLNKNSVVRTSNNKIHTISSFSPVDFYHQLIEIVSQYKNVDVCISPLGTKIQTLGLYLFCRDHPKTQVVYSIPIKRVNITEDLDKVKKKKSNIENNCYIFKLPSEIN</sequence>
<dbReference type="RefSeq" id="WP_023844321.1">
    <property type="nucleotide sequence ID" value="NZ_AZAJ01000001.1"/>
</dbReference>
<dbReference type="Proteomes" id="UP000019483">
    <property type="component" value="Unassembled WGS sequence"/>
</dbReference>
<organism evidence="1 2">
    <name type="scientific">Methanolobus tindarius DSM 2278</name>
    <dbReference type="NCBI Taxonomy" id="1090322"/>
    <lineage>
        <taxon>Archaea</taxon>
        <taxon>Methanobacteriati</taxon>
        <taxon>Methanobacteriota</taxon>
        <taxon>Stenosarchaea group</taxon>
        <taxon>Methanomicrobia</taxon>
        <taxon>Methanosarcinales</taxon>
        <taxon>Methanosarcinaceae</taxon>
        <taxon>Methanolobus</taxon>
    </lineage>
</organism>
<proteinExistence type="predicted"/>
<keyword evidence="2" id="KW-1185">Reference proteome</keyword>
<comment type="caution">
    <text evidence="1">The sequence shown here is derived from an EMBL/GenBank/DDBJ whole genome shotgun (WGS) entry which is preliminary data.</text>
</comment>
<evidence type="ECO:0000313" key="2">
    <source>
        <dbReference type="Proteomes" id="UP000019483"/>
    </source>
</evidence>
<evidence type="ECO:0000313" key="1">
    <source>
        <dbReference type="EMBL" id="ETA67185.1"/>
    </source>
</evidence>
<dbReference type="EMBL" id="AZAJ01000001">
    <property type="protein sequence ID" value="ETA67185.1"/>
    <property type="molecule type" value="Genomic_DNA"/>
</dbReference>
<dbReference type="AlphaFoldDB" id="W9DPT1"/>
<gene>
    <name evidence="1" type="ORF">MettiDRAFT_0598</name>
</gene>
<protein>
    <submittedName>
        <fullName evidence="1">Uncharacterized protein</fullName>
    </submittedName>
</protein>
<reference evidence="1 2" key="1">
    <citation type="submission" date="2013-08" db="EMBL/GenBank/DDBJ databases">
        <authorList>
            <consortium name="DOE Joint Genome Institute"/>
            <person name="Eisen J."/>
            <person name="Huntemann M."/>
            <person name="Han J."/>
            <person name="Chen A."/>
            <person name="Kyrpides N."/>
            <person name="Mavromatis K."/>
            <person name="Markowitz V."/>
            <person name="Palaniappan K."/>
            <person name="Ivanova N."/>
            <person name="Schaumberg A."/>
            <person name="Pati A."/>
            <person name="Liolios K."/>
            <person name="Nordberg H.P."/>
            <person name="Cantor M.N."/>
            <person name="Hua S.X."/>
            <person name="Woyke T."/>
        </authorList>
    </citation>
    <scope>NUCLEOTIDE SEQUENCE [LARGE SCALE GENOMIC DNA]</scope>
    <source>
        <strain evidence="1 2">DSM 2278</strain>
    </source>
</reference>
<accession>W9DPT1</accession>
<name>W9DPT1_METTI</name>